<keyword evidence="2" id="KW-1185">Reference proteome</keyword>
<organism evidence="1 2">
    <name type="scientific">Akanthomyces lecanii RCEF 1005</name>
    <dbReference type="NCBI Taxonomy" id="1081108"/>
    <lineage>
        <taxon>Eukaryota</taxon>
        <taxon>Fungi</taxon>
        <taxon>Dikarya</taxon>
        <taxon>Ascomycota</taxon>
        <taxon>Pezizomycotina</taxon>
        <taxon>Sordariomycetes</taxon>
        <taxon>Hypocreomycetidae</taxon>
        <taxon>Hypocreales</taxon>
        <taxon>Cordycipitaceae</taxon>
        <taxon>Akanthomyces</taxon>
        <taxon>Cordyceps confragosa</taxon>
    </lineage>
</organism>
<gene>
    <name evidence="1" type="ORF">LEL_10692</name>
</gene>
<accession>A0A167W1R1</accession>
<dbReference type="Proteomes" id="UP000076881">
    <property type="component" value="Unassembled WGS sequence"/>
</dbReference>
<reference evidence="1 2" key="1">
    <citation type="journal article" date="2016" name="Genome Biol. Evol.">
        <title>Divergent and convergent evolution of fungal pathogenicity.</title>
        <authorList>
            <person name="Shang Y."/>
            <person name="Xiao G."/>
            <person name="Zheng P."/>
            <person name="Cen K."/>
            <person name="Zhan S."/>
            <person name="Wang C."/>
        </authorList>
    </citation>
    <scope>NUCLEOTIDE SEQUENCE [LARGE SCALE GENOMIC DNA]</scope>
    <source>
        <strain evidence="1 2">RCEF 1005</strain>
    </source>
</reference>
<dbReference type="EMBL" id="AZHF01000016">
    <property type="protein sequence ID" value="OAA63227.1"/>
    <property type="molecule type" value="Genomic_DNA"/>
</dbReference>
<comment type="caution">
    <text evidence="1">The sequence shown here is derived from an EMBL/GenBank/DDBJ whole genome shotgun (WGS) entry which is preliminary data.</text>
</comment>
<sequence>MQDAENYTSGEVTAFLDMYMKTFSSAFEDFRSSPLELKECEEVIAGYIAEIEEAQATWEEHRNLSFAQGQTQIAVGIILGLIGSRCDIRTNLLAVVDTDKETATRMAARNGIGPVQGLTSASSVQHGS</sequence>
<name>A0A167W1R1_CORDF</name>
<dbReference type="AlphaFoldDB" id="A0A167W1R1"/>
<evidence type="ECO:0000313" key="2">
    <source>
        <dbReference type="Proteomes" id="UP000076881"/>
    </source>
</evidence>
<evidence type="ECO:0000313" key="1">
    <source>
        <dbReference type="EMBL" id="OAA63227.1"/>
    </source>
</evidence>
<protein>
    <submittedName>
        <fullName evidence="1">Uncharacterized protein</fullName>
    </submittedName>
</protein>
<proteinExistence type="predicted"/>